<evidence type="ECO:0000313" key="2">
    <source>
        <dbReference type="Proteomes" id="UP000663929"/>
    </source>
</evidence>
<reference evidence="1" key="1">
    <citation type="submission" date="2021-03" db="EMBL/GenBank/DDBJ databases">
        <title>Acanthopleuribacteraceae sp. M133.</title>
        <authorList>
            <person name="Wang G."/>
        </authorList>
    </citation>
    <scope>NUCLEOTIDE SEQUENCE</scope>
    <source>
        <strain evidence="1">M133</strain>
    </source>
</reference>
<dbReference type="Proteomes" id="UP000663929">
    <property type="component" value="Chromosome"/>
</dbReference>
<gene>
    <name evidence="1" type="ORF">J3U87_07475</name>
</gene>
<evidence type="ECO:0000313" key="1">
    <source>
        <dbReference type="EMBL" id="QTD52299.1"/>
    </source>
</evidence>
<sequence>MKLTIVPFRGVGPIQFGMSREEVRKTMPERAEPFRKNMFSLTDTDDFKDHRIHVFYSAQDDTAEAIEIWQPAKPLLGGETLLDKPYAQLLKELQETDPDLEIENPGEVTSHRLGICVWAPTADSEPWRPARSVLAFAKTYWDGFAEQRADAVNTLLKRLGEQ</sequence>
<dbReference type="KEGG" id="scor:J3U87_07475"/>
<proteinExistence type="predicted"/>
<dbReference type="RefSeq" id="WP_237382408.1">
    <property type="nucleotide sequence ID" value="NZ_CP071793.1"/>
</dbReference>
<keyword evidence="2" id="KW-1185">Reference proteome</keyword>
<protein>
    <submittedName>
        <fullName evidence="1">Uncharacterized protein</fullName>
    </submittedName>
</protein>
<dbReference type="EMBL" id="CP071793">
    <property type="protein sequence ID" value="QTD52299.1"/>
    <property type="molecule type" value="Genomic_DNA"/>
</dbReference>
<name>A0A8A4TQQ1_SULCO</name>
<accession>A0A8A4TQQ1</accession>
<organism evidence="1 2">
    <name type="scientific">Sulfidibacter corallicola</name>
    <dbReference type="NCBI Taxonomy" id="2818388"/>
    <lineage>
        <taxon>Bacteria</taxon>
        <taxon>Pseudomonadati</taxon>
        <taxon>Acidobacteriota</taxon>
        <taxon>Holophagae</taxon>
        <taxon>Acanthopleuribacterales</taxon>
        <taxon>Acanthopleuribacteraceae</taxon>
        <taxon>Sulfidibacter</taxon>
    </lineage>
</organism>
<dbReference type="AlphaFoldDB" id="A0A8A4TQQ1"/>